<comment type="caution">
    <text evidence="1">The sequence shown here is derived from an EMBL/GenBank/DDBJ whole genome shotgun (WGS) entry which is preliminary data.</text>
</comment>
<gene>
    <name evidence="1" type="ORF">V1525DRAFT_421712</name>
</gene>
<evidence type="ECO:0000313" key="1">
    <source>
        <dbReference type="EMBL" id="KAK9235033.1"/>
    </source>
</evidence>
<dbReference type="Proteomes" id="UP001433508">
    <property type="component" value="Unassembled WGS sequence"/>
</dbReference>
<evidence type="ECO:0000313" key="2">
    <source>
        <dbReference type="Proteomes" id="UP001433508"/>
    </source>
</evidence>
<sequence>MVRLLNVYTISSFVALGGLLYGFEIASMSDIMGFSRYRAFYGNPLGIHQGVITSAISAGSFFGALSSSVLGDRLSRKIAIQLGTVLWCIGSMWALLTLFASSHRLIICSLQATSTGVPMLIIGRIIAGLCIGITSALVPIYQAEISPRKIRGGLVSVQQFAIGLGLVLQLFIQYGASYLQRTTYVFRLPWAVQTAPAILLFTGLFCFPRTPRWLARQDRWDEVLQVLAFLRTPDCDINHPLVLAEYKEIEEQIRFEREQELNSYRELFGPKTRKRLFLGMAIQAWSQLGGLIQLLYYIVFILRAANEDPNNPNPRRTLVYASFTYIIFTVATIPTILWTDQWGRRSSLLIGALFGAFWMYLIGGLFARFGQPNPLKDQANTWVIIGHPAAGRTIQASCYLAAASFAMSWGPIEWIYPPEIYPLRIRAKAVSLTTATNWGVNYLLALAVPSLLRTIQWRLFIIFGSFNIGAFIYAFFRVRETKQRTLEEMDEVFEHGEPVWRSFTGVRYTGRFDALVQEFERIA</sequence>
<dbReference type="EMBL" id="MU971435">
    <property type="protein sequence ID" value="KAK9235033.1"/>
    <property type="molecule type" value="Genomic_DNA"/>
</dbReference>
<name>A0ACC3STR0_LIPKO</name>
<proteinExistence type="predicted"/>
<keyword evidence="2" id="KW-1185">Reference proteome</keyword>
<reference evidence="2" key="1">
    <citation type="journal article" date="2024" name="Front. Bioeng. Biotechnol.">
        <title>Genome-scale model development and genomic sequencing of the oleaginous clade Lipomyces.</title>
        <authorList>
            <person name="Czajka J.J."/>
            <person name="Han Y."/>
            <person name="Kim J."/>
            <person name="Mondo S.J."/>
            <person name="Hofstad B.A."/>
            <person name="Robles A."/>
            <person name="Haridas S."/>
            <person name="Riley R."/>
            <person name="LaButti K."/>
            <person name="Pangilinan J."/>
            <person name="Andreopoulos W."/>
            <person name="Lipzen A."/>
            <person name="Yan J."/>
            <person name="Wang M."/>
            <person name="Ng V."/>
            <person name="Grigoriev I.V."/>
            <person name="Spatafora J.W."/>
            <person name="Magnuson J.K."/>
            <person name="Baker S.E."/>
            <person name="Pomraning K.R."/>
        </authorList>
    </citation>
    <scope>NUCLEOTIDE SEQUENCE [LARGE SCALE GENOMIC DNA]</scope>
    <source>
        <strain evidence="2">CBS 7786</strain>
    </source>
</reference>
<organism evidence="1 2">
    <name type="scientific">Lipomyces kononenkoae</name>
    <name type="common">Yeast</name>
    <dbReference type="NCBI Taxonomy" id="34357"/>
    <lineage>
        <taxon>Eukaryota</taxon>
        <taxon>Fungi</taxon>
        <taxon>Dikarya</taxon>
        <taxon>Ascomycota</taxon>
        <taxon>Saccharomycotina</taxon>
        <taxon>Lipomycetes</taxon>
        <taxon>Lipomycetales</taxon>
        <taxon>Lipomycetaceae</taxon>
        <taxon>Lipomyces</taxon>
    </lineage>
</organism>
<protein>
    <submittedName>
        <fullName evidence="1">General substrate transporter</fullName>
    </submittedName>
</protein>
<accession>A0ACC3STR0</accession>